<keyword evidence="3 6" id="KW-1133">Transmembrane helix</keyword>
<organism evidence="8 9">
    <name type="scientific">Georgenia faecalis</name>
    <dbReference type="NCBI Taxonomy" id="2483799"/>
    <lineage>
        <taxon>Bacteria</taxon>
        <taxon>Bacillati</taxon>
        <taxon>Actinomycetota</taxon>
        <taxon>Actinomycetes</taxon>
        <taxon>Micrococcales</taxon>
        <taxon>Bogoriellaceae</taxon>
        <taxon>Georgenia</taxon>
    </lineage>
</organism>
<evidence type="ECO:0000256" key="3">
    <source>
        <dbReference type="ARBA" id="ARBA00022989"/>
    </source>
</evidence>
<reference evidence="9" key="1">
    <citation type="journal article" date="2019" name="Int. J. Syst. Evol. Microbiol.">
        <title>The Global Catalogue of Microorganisms (GCM) 10K type strain sequencing project: providing services to taxonomists for standard genome sequencing and annotation.</title>
        <authorList>
            <consortium name="The Broad Institute Genomics Platform"/>
            <consortium name="The Broad Institute Genome Sequencing Center for Infectious Disease"/>
            <person name="Wu L."/>
            <person name="Ma J."/>
        </authorList>
    </citation>
    <scope>NUCLEOTIDE SEQUENCE [LARGE SCALE GENOMIC DNA]</scope>
    <source>
        <strain evidence="9">JCM 3369</strain>
    </source>
</reference>
<name>A0ABV9D7N3_9MICO</name>
<dbReference type="InterPro" id="IPR013525">
    <property type="entry name" value="ABC2_TM"/>
</dbReference>
<evidence type="ECO:0000256" key="1">
    <source>
        <dbReference type="ARBA" id="ARBA00004141"/>
    </source>
</evidence>
<sequence length="284" mass="30432">MTMPSTAVRAGVRRGLIEFRKSLRAPEDLTYFLFGTAVFVFFMYINRDNELRGTGGLTSASFMFPGVLAFIIIFAGAFGLATQVTTEREDGTLLRMKSLPHGMAGYVVGQATRTSVEVLFNIVILTVPAMILLDSLWLNGPAGALHVAALVVLGLLACIPLGFAIGSVFKNPRAVSGWGLVVVSGLVAVSGIFFPVVALPEWAHGLIQLTPLYWLGLGMREATLPDGAVVAELGESWRTLETFGALGAWAVAGLLLAPVLLRRMARRESGSSVAQRQQEALQRV</sequence>
<keyword evidence="9" id="KW-1185">Reference proteome</keyword>
<evidence type="ECO:0000259" key="7">
    <source>
        <dbReference type="PROSITE" id="PS51012"/>
    </source>
</evidence>
<dbReference type="Proteomes" id="UP001595955">
    <property type="component" value="Unassembled WGS sequence"/>
</dbReference>
<feature type="transmembrane region" description="Helical" evidence="6">
    <location>
        <begin position="29"/>
        <end position="45"/>
    </location>
</feature>
<dbReference type="InterPro" id="IPR047817">
    <property type="entry name" value="ABC2_TM_bact-type"/>
</dbReference>
<dbReference type="PROSITE" id="PS51012">
    <property type="entry name" value="ABC_TM2"/>
    <property type="match status" value="1"/>
</dbReference>
<proteinExistence type="predicted"/>
<keyword evidence="5" id="KW-0046">Antibiotic resistance</keyword>
<feature type="transmembrane region" description="Helical" evidence="6">
    <location>
        <begin position="144"/>
        <end position="165"/>
    </location>
</feature>
<feature type="domain" description="ABC transmembrane type-2" evidence="7">
    <location>
        <begin position="27"/>
        <end position="264"/>
    </location>
</feature>
<dbReference type="RefSeq" id="WP_122825295.1">
    <property type="nucleotide sequence ID" value="NZ_CP033325.1"/>
</dbReference>
<dbReference type="PIRSF" id="PIRSF006648">
    <property type="entry name" value="DrrB"/>
    <property type="match status" value="1"/>
</dbReference>
<feature type="transmembrane region" description="Helical" evidence="6">
    <location>
        <begin position="57"/>
        <end position="81"/>
    </location>
</feature>
<dbReference type="PANTHER" id="PTHR43027:SF1">
    <property type="entry name" value="DOXORUBICIN RESISTANCE ABC TRANSPORTER PERMEASE PROTEIN DRRC-RELATED"/>
    <property type="match status" value="1"/>
</dbReference>
<evidence type="ECO:0000256" key="6">
    <source>
        <dbReference type="SAM" id="Phobius"/>
    </source>
</evidence>
<comment type="caution">
    <text evidence="8">The sequence shown here is derived from an EMBL/GenBank/DDBJ whole genome shotgun (WGS) entry which is preliminary data.</text>
</comment>
<protein>
    <submittedName>
        <fullName evidence="8">ABC transporter permease</fullName>
    </submittedName>
</protein>
<dbReference type="InterPro" id="IPR052902">
    <property type="entry name" value="ABC-2_transporter"/>
</dbReference>
<evidence type="ECO:0000256" key="5">
    <source>
        <dbReference type="ARBA" id="ARBA00023251"/>
    </source>
</evidence>
<feature type="transmembrane region" description="Helical" evidence="6">
    <location>
        <begin position="118"/>
        <end position="138"/>
    </location>
</feature>
<feature type="transmembrane region" description="Helical" evidence="6">
    <location>
        <begin position="243"/>
        <end position="261"/>
    </location>
</feature>
<evidence type="ECO:0000256" key="2">
    <source>
        <dbReference type="ARBA" id="ARBA00022692"/>
    </source>
</evidence>
<feature type="transmembrane region" description="Helical" evidence="6">
    <location>
        <begin position="177"/>
        <end position="199"/>
    </location>
</feature>
<evidence type="ECO:0000313" key="9">
    <source>
        <dbReference type="Proteomes" id="UP001595955"/>
    </source>
</evidence>
<gene>
    <name evidence="8" type="ORF">ACFO3F_05750</name>
</gene>
<dbReference type="InterPro" id="IPR000412">
    <property type="entry name" value="ABC_2_transport"/>
</dbReference>
<dbReference type="PANTHER" id="PTHR43027">
    <property type="entry name" value="DOXORUBICIN RESISTANCE ABC TRANSPORTER PERMEASE PROTEIN DRRC-RELATED"/>
    <property type="match status" value="1"/>
</dbReference>
<evidence type="ECO:0000256" key="4">
    <source>
        <dbReference type="ARBA" id="ARBA00023136"/>
    </source>
</evidence>
<evidence type="ECO:0000313" key="8">
    <source>
        <dbReference type="EMBL" id="MFC4554746.1"/>
    </source>
</evidence>
<dbReference type="EMBL" id="JBHSGF010000003">
    <property type="protein sequence ID" value="MFC4554746.1"/>
    <property type="molecule type" value="Genomic_DNA"/>
</dbReference>
<comment type="subcellular location">
    <subcellularLocation>
        <location evidence="1">Membrane</location>
        <topology evidence="1">Multi-pass membrane protein</topology>
    </subcellularLocation>
</comment>
<dbReference type="Pfam" id="PF12698">
    <property type="entry name" value="ABC2_membrane_3"/>
    <property type="match status" value="1"/>
</dbReference>
<keyword evidence="4 6" id="KW-0472">Membrane</keyword>
<keyword evidence="2 6" id="KW-0812">Transmembrane</keyword>
<accession>A0ABV9D7N3</accession>